<keyword evidence="3" id="KW-1185">Reference proteome</keyword>
<protein>
    <recommendedName>
        <fullName evidence="1">CFA20 domain-containing protein</fullName>
    </recommendedName>
</protein>
<evidence type="ECO:0000313" key="2">
    <source>
        <dbReference type="EMBL" id="KIS70872.1"/>
    </source>
</evidence>
<feature type="domain" description="CFA20" evidence="1">
    <location>
        <begin position="85"/>
        <end position="156"/>
    </location>
</feature>
<dbReference type="VEuPathDB" id="FungiDB:UMAG_11390"/>
<dbReference type="InterPro" id="IPR040441">
    <property type="entry name" value="CFA20/CFAP20DC"/>
</dbReference>
<proteinExistence type="predicted"/>
<dbReference type="KEGG" id="uma:UMAG_11390"/>
<organism evidence="2 3">
    <name type="scientific">Mycosarcoma maydis</name>
    <name type="common">Corn smut fungus</name>
    <name type="synonym">Ustilago maydis</name>
    <dbReference type="NCBI Taxonomy" id="5270"/>
    <lineage>
        <taxon>Eukaryota</taxon>
        <taxon>Fungi</taxon>
        <taxon>Dikarya</taxon>
        <taxon>Basidiomycota</taxon>
        <taxon>Ustilaginomycotina</taxon>
        <taxon>Ustilaginomycetes</taxon>
        <taxon>Ustilaginales</taxon>
        <taxon>Ustilaginaceae</taxon>
        <taxon>Mycosarcoma</taxon>
    </lineage>
</organism>
<dbReference type="GO" id="GO:0060296">
    <property type="term" value="P:regulation of cilium beat frequency involved in ciliary motility"/>
    <property type="evidence" value="ECO:0000318"/>
    <property type="project" value="GO_Central"/>
</dbReference>
<dbReference type="GeneID" id="23567280"/>
<accession>A0A0D1CCJ2</accession>
<gene>
    <name evidence="2" type="ORF">UMAG_11390</name>
</gene>
<dbReference type="GO" id="GO:0031514">
    <property type="term" value="C:motile cilium"/>
    <property type="evidence" value="ECO:0000318"/>
    <property type="project" value="GO_Central"/>
</dbReference>
<dbReference type="Pfam" id="PF05018">
    <property type="entry name" value="CFA20_dom"/>
    <property type="match status" value="1"/>
</dbReference>
<dbReference type="OrthoDB" id="7486196at2759"/>
<evidence type="ECO:0000259" key="1">
    <source>
        <dbReference type="Pfam" id="PF05018"/>
    </source>
</evidence>
<evidence type="ECO:0000313" key="3">
    <source>
        <dbReference type="Proteomes" id="UP000000561"/>
    </source>
</evidence>
<dbReference type="InterPro" id="IPR007714">
    <property type="entry name" value="CFA20_dom"/>
</dbReference>
<dbReference type="Proteomes" id="UP000000561">
    <property type="component" value="Chromosome 3"/>
</dbReference>
<dbReference type="RefSeq" id="XP_011388047.1">
    <property type="nucleotide sequence ID" value="XM_011389745.1"/>
</dbReference>
<dbReference type="PANTHER" id="PTHR12458">
    <property type="entry name" value="ORF PROTEIN"/>
    <property type="match status" value="1"/>
</dbReference>
<name>A0A0D1CCJ2_MYCMD</name>
<dbReference type="EMBL" id="CM003142">
    <property type="protein sequence ID" value="KIS70872.1"/>
    <property type="molecule type" value="Genomic_DNA"/>
</dbReference>
<dbReference type="GO" id="GO:0060271">
    <property type="term" value="P:cilium assembly"/>
    <property type="evidence" value="ECO:0000318"/>
    <property type="project" value="GO_Central"/>
</dbReference>
<dbReference type="GO" id="GO:0036064">
    <property type="term" value="C:ciliary basal body"/>
    <property type="evidence" value="ECO:0000318"/>
    <property type="project" value="GO_Central"/>
</dbReference>
<dbReference type="AlphaFoldDB" id="A0A0D1CCJ2"/>
<dbReference type="InParanoid" id="A0A0D1CCJ2"/>
<dbReference type="GO" id="GO:2000147">
    <property type="term" value="P:positive regulation of cell motility"/>
    <property type="evidence" value="ECO:0000318"/>
    <property type="project" value="GO_Central"/>
</dbReference>
<reference evidence="2 3" key="1">
    <citation type="journal article" date="2006" name="Nature">
        <title>Insights from the genome of the biotrophic fungal plant pathogen Ustilago maydis.</title>
        <authorList>
            <person name="Kamper J."/>
            <person name="Kahmann R."/>
            <person name="Bolker M."/>
            <person name="Ma L.J."/>
            <person name="Brefort T."/>
            <person name="Saville B.J."/>
            <person name="Banuett F."/>
            <person name="Kronstad J.W."/>
            <person name="Gold S.E."/>
            <person name="Muller O."/>
            <person name="Perlin M.H."/>
            <person name="Wosten H.A."/>
            <person name="de Vries R."/>
            <person name="Ruiz-Herrera J."/>
            <person name="Reynaga-Pena C.G."/>
            <person name="Snetselaar K."/>
            <person name="McCann M."/>
            <person name="Perez-Martin J."/>
            <person name="Feldbrugge M."/>
            <person name="Basse C.W."/>
            <person name="Steinberg G."/>
            <person name="Ibeas J.I."/>
            <person name="Holloman W."/>
            <person name="Guzman P."/>
            <person name="Farman M."/>
            <person name="Stajich J.E."/>
            <person name="Sentandreu R."/>
            <person name="Gonzalez-Prieto J.M."/>
            <person name="Kennell J.C."/>
            <person name="Molina L."/>
            <person name="Schirawski J."/>
            <person name="Mendoza-Mendoza A."/>
            <person name="Greilinger D."/>
            <person name="Munch K."/>
            <person name="Rossel N."/>
            <person name="Scherer M."/>
            <person name="Vranes M."/>
            <person name="Ladendorf O."/>
            <person name="Vincon V."/>
            <person name="Fuchs U."/>
            <person name="Sandrock B."/>
            <person name="Meng S."/>
            <person name="Ho E.C."/>
            <person name="Cahill M.J."/>
            <person name="Boyce K.J."/>
            <person name="Klose J."/>
            <person name="Klosterman S.J."/>
            <person name="Deelstra H.J."/>
            <person name="Ortiz-Castellanos L."/>
            <person name="Li W."/>
            <person name="Sanchez-Alonso P."/>
            <person name="Schreier P.H."/>
            <person name="Hauser-Hahn I."/>
            <person name="Vaupel M."/>
            <person name="Koopmann E."/>
            <person name="Friedrich G."/>
            <person name="Voss H."/>
            <person name="Schluter T."/>
            <person name="Margolis J."/>
            <person name="Platt D."/>
            <person name="Swimmer C."/>
            <person name="Gnirke A."/>
            <person name="Chen F."/>
            <person name="Vysotskaia V."/>
            <person name="Mannhaupt G."/>
            <person name="Guldener U."/>
            <person name="Munsterkotter M."/>
            <person name="Haase D."/>
            <person name="Oesterheld M."/>
            <person name="Mewes H.W."/>
            <person name="Mauceli E.W."/>
            <person name="DeCaprio D."/>
            <person name="Wade C.M."/>
            <person name="Butler J."/>
            <person name="Young S."/>
            <person name="Jaffe D.B."/>
            <person name="Calvo S."/>
            <person name="Nusbaum C."/>
            <person name="Galagan J."/>
            <person name="Birren B.W."/>
        </authorList>
    </citation>
    <scope>NUCLEOTIDE SEQUENCE [LARGE SCALE GENOMIC DNA]</scope>
    <source>
        <strain evidence="3">DSM 14603 / FGSC 9021 / UM521</strain>
    </source>
</reference>
<sequence>MAPSQAAQSLFGHVVQPDSLSLFSSTSSDALALWTSHQDADLLEDSGIRLLNDATNEIAPYDSGTTDQSFVLRSEVTCKGNSSEPVLHIQSPAIRKTFIQSPPDDKDELGILVGQISFQFKTLGRSRPFAFEVGVKDDEGQLGAIRVSSFQTEPRLYLALTNKASASVEQGTKFGGRTVAVLHLPLSMAFGRDHDETSLTTWQVLTLPLNRLARHLSDASLAKCTETMRTQNATLFGNFHSISYVKVHANMRLRRVWCSQRLPDHDLPEFQMFS</sequence>
<dbReference type="STRING" id="237631.A0A0D1CCJ2"/>